<reference evidence="2 3" key="1">
    <citation type="submission" date="2023-10" db="EMBL/GenBank/DDBJ databases">
        <title>Rubellicoccus peritrichatus gen. nov., sp. nov., isolated from an algae of coral reef tank.</title>
        <authorList>
            <person name="Luo J."/>
        </authorList>
    </citation>
    <scope>NUCLEOTIDE SEQUENCE [LARGE SCALE GENOMIC DNA]</scope>
    <source>
        <strain evidence="2 3">CR14</strain>
    </source>
</reference>
<evidence type="ECO:0000313" key="3">
    <source>
        <dbReference type="Proteomes" id="UP001304300"/>
    </source>
</evidence>
<name>A0AAQ3L9D8_9BACT</name>
<keyword evidence="1" id="KW-0732">Signal</keyword>
<organism evidence="2 3">
    <name type="scientific">Rubellicoccus peritrichatus</name>
    <dbReference type="NCBI Taxonomy" id="3080537"/>
    <lineage>
        <taxon>Bacteria</taxon>
        <taxon>Pseudomonadati</taxon>
        <taxon>Verrucomicrobiota</taxon>
        <taxon>Opitutia</taxon>
        <taxon>Puniceicoccales</taxon>
        <taxon>Cerasicoccaceae</taxon>
        <taxon>Rubellicoccus</taxon>
    </lineage>
</organism>
<protein>
    <recommendedName>
        <fullName evidence="4">Lipoprotein</fullName>
    </recommendedName>
</protein>
<evidence type="ECO:0000256" key="1">
    <source>
        <dbReference type="SAM" id="SignalP"/>
    </source>
</evidence>
<sequence>MNCDKESRSKRLFLCLIIAAFGLLSACASYTDETQAIRSAWVAGNDVQAARLAKSASEDKEKSVDAIVFLLEEGSAWRAAEEYNESDYAFHQASQKIAEYDAKAEIRLAESFTANFTNLTYLPYVGYSYDRVMLHTYKALNAMAVDSMDNARVELNRALEAQRDAVRANAELIEAAQKASKESAEQAAKRESNIYNAERAQKDARFNNNVNATYRYLNQYRVYSDYVNPFTVYLDGLYFMAQSTGLSDLERARKSFERVKGMVNYTEFVEEDIALVNRAIGGQTLEPTTYVIFETGMAPSREETRIDIPLFIVSREVPYFGVAFPKLKFNGSYIPRLTVRGGSEIRETKLVCSMDSVVAQEFENELPAIITRTLISAGTKAAAQYGIYEATKDSGTLGTLAIIAGTIYQAAMNQADLRTWITLPKQFQVARLPTPEDRRLQITPQGSPGTIDLDLQPGIINVVYIKSNSALDPPDASQFVLKHENNNNPSQLIQ</sequence>
<feature type="chain" id="PRO_5042904387" description="Lipoprotein" evidence="1">
    <location>
        <begin position="32"/>
        <end position="494"/>
    </location>
</feature>
<keyword evidence="3" id="KW-1185">Reference proteome</keyword>
<dbReference type="AlphaFoldDB" id="A0AAQ3L9D8"/>
<accession>A0AAQ3L9D8</accession>
<dbReference type="PROSITE" id="PS51257">
    <property type="entry name" value="PROKAR_LIPOPROTEIN"/>
    <property type="match status" value="1"/>
</dbReference>
<gene>
    <name evidence="2" type="ORF">RZN69_00320</name>
</gene>
<dbReference type="Proteomes" id="UP001304300">
    <property type="component" value="Chromosome"/>
</dbReference>
<dbReference type="RefSeq" id="WP_317833995.1">
    <property type="nucleotide sequence ID" value="NZ_CP136920.1"/>
</dbReference>
<proteinExistence type="predicted"/>
<dbReference type="EMBL" id="CP136920">
    <property type="protein sequence ID" value="WOO41511.1"/>
    <property type="molecule type" value="Genomic_DNA"/>
</dbReference>
<evidence type="ECO:0008006" key="4">
    <source>
        <dbReference type="Google" id="ProtNLM"/>
    </source>
</evidence>
<feature type="signal peptide" evidence="1">
    <location>
        <begin position="1"/>
        <end position="31"/>
    </location>
</feature>
<evidence type="ECO:0000313" key="2">
    <source>
        <dbReference type="EMBL" id="WOO41511.1"/>
    </source>
</evidence>
<dbReference type="KEGG" id="puo:RZN69_00320"/>